<sequence length="131" mass="14946">MTGSRCLALSNKLRFNDKSSRSERGKRDEFAPIRDLWEVILSNLKRHYVPDPFITADEQLIPWRGRCKFLQYLPSKPDKYGIKVFWACDAENQYPVGAVPYLGKIGNSAQVNLDRNMATRLCEPFFGSGGT</sequence>
<dbReference type="InterPro" id="IPR029526">
    <property type="entry name" value="PGBD"/>
</dbReference>
<name>A0AAE0ZSY0_9GAST</name>
<dbReference type="PANTHER" id="PTHR46599:SF6">
    <property type="entry name" value="DUAL SPECIFICITY PHOSPHATASE 26"/>
    <property type="match status" value="1"/>
</dbReference>
<evidence type="ECO:0000313" key="2">
    <source>
        <dbReference type="EMBL" id="KAK3775029.1"/>
    </source>
</evidence>
<feature type="domain" description="PiggyBac transposable element-derived protein" evidence="1">
    <location>
        <begin position="1"/>
        <end position="129"/>
    </location>
</feature>
<dbReference type="PANTHER" id="PTHR46599">
    <property type="entry name" value="PIGGYBAC TRANSPOSABLE ELEMENT-DERIVED PROTEIN 4"/>
    <property type="match status" value="1"/>
</dbReference>
<proteinExistence type="predicted"/>
<keyword evidence="3" id="KW-1185">Reference proteome</keyword>
<accession>A0AAE0ZSY0</accession>
<reference evidence="2" key="1">
    <citation type="journal article" date="2023" name="G3 (Bethesda)">
        <title>A reference genome for the long-term kleptoplast-retaining sea slug Elysia crispata morphotype clarki.</title>
        <authorList>
            <person name="Eastman K.E."/>
            <person name="Pendleton A.L."/>
            <person name="Shaikh M.A."/>
            <person name="Suttiyut T."/>
            <person name="Ogas R."/>
            <person name="Tomko P."/>
            <person name="Gavelis G."/>
            <person name="Widhalm J.R."/>
            <person name="Wisecaver J.H."/>
        </authorList>
    </citation>
    <scope>NUCLEOTIDE SEQUENCE</scope>
    <source>
        <strain evidence="2">ECLA1</strain>
    </source>
</reference>
<protein>
    <recommendedName>
        <fullName evidence="1">PiggyBac transposable element-derived protein domain-containing protein</fullName>
    </recommendedName>
</protein>
<dbReference type="Pfam" id="PF13843">
    <property type="entry name" value="DDE_Tnp_1_7"/>
    <property type="match status" value="1"/>
</dbReference>
<dbReference type="Proteomes" id="UP001283361">
    <property type="component" value="Unassembled WGS sequence"/>
</dbReference>
<evidence type="ECO:0000259" key="1">
    <source>
        <dbReference type="Pfam" id="PF13843"/>
    </source>
</evidence>
<evidence type="ECO:0000313" key="3">
    <source>
        <dbReference type="Proteomes" id="UP001283361"/>
    </source>
</evidence>
<gene>
    <name evidence="2" type="ORF">RRG08_014120</name>
</gene>
<organism evidence="2 3">
    <name type="scientific">Elysia crispata</name>
    <name type="common">lettuce slug</name>
    <dbReference type="NCBI Taxonomy" id="231223"/>
    <lineage>
        <taxon>Eukaryota</taxon>
        <taxon>Metazoa</taxon>
        <taxon>Spiralia</taxon>
        <taxon>Lophotrochozoa</taxon>
        <taxon>Mollusca</taxon>
        <taxon>Gastropoda</taxon>
        <taxon>Heterobranchia</taxon>
        <taxon>Euthyneura</taxon>
        <taxon>Panpulmonata</taxon>
        <taxon>Sacoglossa</taxon>
        <taxon>Placobranchoidea</taxon>
        <taxon>Plakobranchidae</taxon>
        <taxon>Elysia</taxon>
    </lineage>
</organism>
<dbReference type="EMBL" id="JAWDGP010003364">
    <property type="protein sequence ID" value="KAK3775029.1"/>
    <property type="molecule type" value="Genomic_DNA"/>
</dbReference>
<comment type="caution">
    <text evidence="2">The sequence shown here is derived from an EMBL/GenBank/DDBJ whole genome shotgun (WGS) entry which is preliminary data.</text>
</comment>
<dbReference type="AlphaFoldDB" id="A0AAE0ZSY0"/>